<feature type="active site" description="Proton acceptor" evidence="10">
    <location>
        <position position="142"/>
    </location>
</feature>
<evidence type="ECO:0000256" key="10">
    <source>
        <dbReference type="PROSITE-ProRule" id="PRU00236"/>
    </source>
</evidence>
<comment type="caution">
    <text evidence="13">The sequence shown here is derived from an EMBL/GenBank/DDBJ whole genome shotgun (WGS) entry which is preliminary data.</text>
</comment>
<keyword evidence="2" id="KW-0597">Phosphoprotein</keyword>
<dbReference type="OrthoDB" id="424302at2759"/>
<comment type="similarity">
    <text evidence="7">Belongs to the sirtuin family. Class IV subfamily.</text>
</comment>
<feature type="region of interest" description="Disordered" evidence="11">
    <location>
        <begin position="387"/>
        <end position="441"/>
    </location>
</feature>
<evidence type="ECO:0000256" key="2">
    <source>
        <dbReference type="ARBA" id="ARBA00022553"/>
    </source>
</evidence>
<dbReference type="InterPro" id="IPR026591">
    <property type="entry name" value="Sirtuin_cat_small_dom_sf"/>
</dbReference>
<keyword evidence="14" id="KW-1185">Reference proteome</keyword>
<comment type="cofactor">
    <cofactor evidence="1">
        <name>Zn(2+)</name>
        <dbReference type="ChEBI" id="CHEBI:29105"/>
    </cofactor>
</comment>
<dbReference type="Proteomes" id="UP000023152">
    <property type="component" value="Unassembled WGS sequence"/>
</dbReference>
<keyword evidence="3" id="KW-0808">Transferase</keyword>
<evidence type="ECO:0000256" key="11">
    <source>
        <dbReference type="SAM" id="MobiDB-lite"/>
    </source>
</evidence>
<reference evidence="13 14" key="1">
    <citation type="journal article" date="2013" name="Curr. Biol.">
        <title>The Genome of the Foraminiferan Reticulomyxa filosa.</title>
        <authorList>
            <person name="Glockner G."/>
            <person name="Hulsmann N."/>
            <person name="Schleicher M."/>
            <person name="Noegel A.A."/>
            <person name="Eichinger L."/>
            <person name="Gallinger C."/>
            <person name="Pawlowski J."/>
            <person name="Sierra R."/>
            <person name="Euteneuer U."/>
            <person name="Pillet L."/>
            <person name="Moustafa A."/>
            <person name="Platzer M."/>
            <person name="Groth M."/>
            <person name="Szafranski K."/>
            <person name="Schliwa M."/>
        </authorList>
    </citation>
    <scope>NUCLEOTIDE SEQUENCE [LARGE SCALE GENOMIC DNA]</scope>
</reference>
<dbReference type="Gene3D" id="3.30.1600.10">
    <property type="entry name" value="SIR2/SIRT2 'Small Domain"/>
    <property type="match status" value="1"/>
</dbReference>
<evidence type="ECO:0000256" key="7">
    <source>
        <dbReference type="ARBA" id="ARBA00038170"/>
    </source>
</evidence>
<dbReference type="GO" id="GO:0046872">
    <property type="term" value="F:metal ion binding"/>
    <property type="evidence" value="ECO:0007669"/>
    <property type="project" value="UniProtKB-KW"/>
</dbReference>
<feature type="compositionally biased region" description="Low complexity" evidence="11">
    <location>
        <begin position="398"/>
        <end position="407"/>
    </location>
</feature>
<dbReference type="GO" id="GO:0005634">
    <property type="term" value="C:nucleus"/>
    <property type="evidence" value="ECO:0007669"/>
    <property type="project" value="TreeGrafter"/>
</dbReference>
<feature type="binding site" evidence="10">
    <location>
        <position position="176"/>
    </location>
    <ligand>
        <name>Zn(2+)</name>
        <dbReference type="ChEBI" id="CHEBI:29105"/>
    </ligand>
</feature>
<gene>
    <name evidence="13" type="ORF">RFI_27626</name>
</gene>
<protein>
    <recommendedName>
        <fullName evidence="9">Regulatory protein SIR2 homolog 7</fullName>
    </recommendedName>
    <alternativeName>
        <fullName evidence="8">SIR2-like protein 7</fullName>
    </alternativeName>
</protein>
<keyword evidence="6" id="KW-0520">NAD</keyword>
<dbReference type="SUPFAM" id="SSF52467">
    <property type="entry name" value="DHS-like NAD/FAD-binding domain"/>
    <property type="match status" value="1"/>
</dbReference>
<dbReference type="InterPro" id="IPR003000">
    <property type="entry name" value="Sirtuin"/>
</dbReference>
<name>X6M8F1_RETFI</name>
<feature type="binding site" evidence="10">
    <location>
        <position position="150"/>
    </location>
    <ligand>
        <name>Zn(2+)</name>
        <dbReference type="ChEBI" id="CHEBI:29105"/>
    </ligand>
</feature>
<evidence type="ECO:0000259" key="12">
    <source>
        <dbReference type="PROSITE" id="PS50305"/>
    </source>
</evidence>
<evidence type="ECO:0000256" key="9">
    <source>
        <dbReference type="ARBA" id="ARBA00043038"/>
    </source>
</evidence>
<evidence type="ECO:0000256" key="4">
    <source>
        <dbReference type="ARBA" id="ARBA00022723"/>
    </source>
</evidence>
<dbReference type="PANTHER" id="PTHR11085">
    <property type="entry name" value="NAD-DEPENDENT PROTEIN DEACYLASE SIRTUIN-5, MITOCHONDRIAL-RELATED"/>
    <property type="match status" value="1"/>
</dbReference>
<feature type="domain" description="Deacetylase sirtuin-type" evidence="12">
    <location>
        <begin position="18"/>
        <end position="277"/>
    </location>
</feature>
<dbReference type="PROSITE" id="PS50305">
    <property type="entry name" value="SIRTUIN"/>
    <property type="match status" value="1"/>
</dbReference>
<sequence>MAFSSRTDDETREYFDSPEELDSKVTKLAEAIKNSKHFIAFTGAGGIQCMWHWFVCVDWLNIGKDTVLETGAGVWTRQAADGKGETYKKGKSTSMFKAMPSKTHMALVALFEAGYLKHLTSQNVDGLHRISGFNIDGLDELHGNCKLEVCSECRRQYLRDFEVYGSIHSHETGRLCSVQSCKGALKDTIIHFGETLPEKDINSAFANANTADVCLAIGSSLTVTPAADVPKRVGKKTSNTLCIVNLQKTPLDQYAKIRIYAKCDSVMELLMQKLEVPIPVWYLERCVQIEVASDAKINKKTISVTALDRDDITPASIFDIITIHYGTKKETKSFALRKLCSHFDKTKIKIKNWKLLCLDNVTIELSFMKHYNEPNLVLRLTDLVPKNENSTNDKSKENTTNTNTNTDNTKENVNDKSKEIPKENAEEKKEEKKEEKTDQAEKVKIEGSWEVLLGLKYNPLKGEWEPPLTKKFTLHKTEKVVDSKATKKSFESLFSFLGKKQKE</sequence>
<dbReference type="EMBL" id="ASPP01023921">
    <property type="protein sequence ID" value="ETO09752.1"/>
    <property type="molecule type" value="Genomic_DNA"/>
</dbReference>
<dbReference type="InterPro" id="IPR050134">
    <property type="entry name" value="NAD-dep_sirtuin_deacylases"/>
</dbReference>
<evidence type="ECO:0000313" key="13">
    <source>
        <dbReference type="EMBL" id="ETO09752.1"/>
    </source>
</evidence>
<keyword evidence="5 10" id="KW-0862">Zinc</keyword>
<dbReference type="GO" id="GO:0017136">
    <property type="term" value="F:histone deacetylase activity, NAD-dependent"/>
    <property type="evidence" value="ECO:0007669"/>
    <property type="project" value="TreeGrafter"/>
</dbReference>
<evidence type="ECO:0000256" key="3">
    <source>
        <dbReference type="ARBA" id="ARBA00022679"/>
    </source>
</evidence>
<dbReference type="OMA" id="WIRESKH"/>
<evidence type="ECO:0000256" key="5">
    <source>
        <dbReference type="ARBA" id="ARBA00022833"/>
    </source>
</evidence>
<dbReference type="Gene3D" id="3.40.50.1220">
    <property type="entry name" value="TPP-binding domain"/>
    <property type="match status" value="1"/>
</dbReference>
<dbReference type="GO" id="GO:0070403">
    <property type="term" value="F:NAD+ binding"/>
    <property type="evidence" value="ECO:0007669"/>
    <property type="project" value="InterPro"/>
</dbReference>
<dbReference type="InterPro" id="IPR029035">
    <property type="entry name" value="DHS-like_NAD/FAD-binding_dom"/>
</dbReference>
<feature type="binding site" evidence="10">
    <location>
        <position position="181"/>
    </location>
    <ligand>
        <name>Zn(2+)</name>
        <dbReference type="ChEBI" id="CHEBI:29105"/>
    </ligand>
</feature>
<dbReference type="AlphaFoldDB" id="X6M8F1"/>
<evidence type="ECO:0000256" key="6">
    <source>
        <dbReference type="ARBA" id="ARBA00023027"/>
    </source>
</evidence>
<organism evidence="13 14">
    <name type="scientific">Reticulomyxa filosa</name>
    <dbReference type="NCBI Taxonomy" id="46433"/>
    <lineage>
        <taxon>Eukaryota</taxon>
        <taxon>Sar</taxon>
        <taxon>Rhizaria</taxon>
        <taxon>Retaria</taxon>
        <taxon>Foraminifera</taxon>
        <taxon>Monothalamids</taxon>
        <taxon>Reticulomyxidae</taxon>
        <taxon>Reticulomyxa</taxon>
    </lineage>
</organism>
<keyword evidence="4 10" id="KW-0479">Metal-binding</keyword>
<dbReference type="Pfam" id="PF02146">
    <property type="entry name" value="SIR2"/>
    <property type="match status" value="1"/>
</dbReference>
<evidence type="ECO:0000256" key="8">
    <source>
        <dbReference type="ARBA" id="ARBA00041832"/>
    </source>
</evidence>
<dbReference type="InterPro" id="IPR026590">
    <property type="entry name" value="Ssirtuin_cat_dom"/>
</dbReference>
<feature type="binding site" evidence="10">
    <location>
        <position position="153"/>
    </location>
    <ligand>
        <name>Zn(2+)</name>
        <dbReference type="ChEBI" id="CHEBI:29105"/>
    </ligand>
</feature>
<feature type="compositionally biased region" description="Basic and acidic residues" evidence="11">
    <location>
        <begin position="408"/>
        <end position="441"/>
    </location>
</feature>
<dbReference type="PANTHER" id="PTHR11085:SF1">
    <property type="entry name" value="NAD-DEPENDENT PROTEIN DEACETYLASE SIRTUIN-7"/>
    <property type="match status" value="1"/>
</dbReference>
<evidence type="ECO:0000313" key="14">
    <source>
        <dbReference type="Proteomes" id="UP000023152"/>
    </source>
</evidence>
<evidence type="ECO:0000256" key="1">
    <source>
        <dbReference type="ARBA" id="ARBA00001947"/>
    </source>
</evidence>
<proteinExistence type="inferred from homology"/>
<accession>X6M8F1</accession>